<name>A0A177TWF5_9BASI</name>
<dbReference type="PANTHER" id="PTHR20913:SF7">
    <property type="entry name" value="RE60063P"/>
    <property type="match status" value="1"/>
</dbReference>
<organism evidence="2 3">
    <name type="scientific">Tilletia indica</name>
    <dbReference type="NCBI Taxonomy" id="43049"/>
    <lineage>
        <taxon>Eukaryota</taxon>
        <taxon>Fungi</taxon>
        <taxon>Dikarya</taxon>
        <taxon>Basidiomycota</taxon>
        <taxon>Ustilaginomycotina</taxon>
        <taxon>Exobasidiomycetes</taxon>
        <taxon>Tilletiales</taxon>
        <taxon>Tilletiaceae</taxon>
        <taxon>Tilletia</taxon>
    </lineage>
</organism>
<evidence type="ECO:0000313" key="2">
    <source>
        <dbReference type="EMBL" id="KAE8257110.1"/>
    </source>
</evidence>
<feature type="compositionally biased region" description="Acidic residues" evidence="1">
    <location>
        <begin position="536"/>
        <end position="548"/>
    </location>
</feature>
<dbReference type="PANTHER" id="PTHR20913">
    <property type="entry name" value="TBC1 DOMAIN FAMILY MEMBER 20/GTPASE"/>
    <property type="match status" value="1"/>
</dbReference>
<feature type="compositionally biased region" description="Basic and acidic residues" evidence="1">
    <location>
        <begin position="275"/>
        <end position="298"/>
    </location>
</feature>
<dbReference type="Proteomes" id="UP000077521">
    <property type="component" value="Unassembled WGS sequence"/>
</dbReference>
<gene>
    <name evidence="2" type="ORF">A4X13_0g2567</name>
</gene>
<proteinExistence type="predicted"/>
<feature type="compositionally biased region" description="Basic residues" evidence="1">
    <location>
        <begin position="235"/>
        <end position="246"/>
    </location>
</feature>
<dbReference type="SUPFAM" id="SSF47923">
    <property type="entry name" value="Ypt/Rab-GAP domain of gyp1p"/>
    <property type="match status" value="2"/>
</dbReference>
<reference evidence="2" key="1">
    <citation type="submission" date="2016-04" db="EMBL/GenBank/DDBJ databases">
        <authorList>
            <person name="Nguyen H.D."/>
            <person name="Samba Siva P."/>
            <person name="Cullis J."/>
            <person name="Levesque C.A."/>
            <person name="Hambleton S."/>
        </authorList>
    </citation>
    <scope>NUCLEOTIDE SEQUENCE</scope>
    <source>
        <strain evidence="2">DAOMC 236416</strain>
    </source>
</reference>
<dbReference type="PROSITE" id="PS50086">
    <property type="entry name" value="TBC_RABGAP"/>
    <property type="match status" value="1"/>
</dbReference>
<feature type="compositionally biased region" description="Polar residues" evidence="1">
    <location>
        <begin position="48"/>
        <end position="63"/>
    </location>
</feature>
<feature type="compositionally biased region" description="Polar residues" evidence="1">
    <location>
        <begin position="250"/>
        <end position="259"/>
    </location>
</feature>
<dbReference type="Gene3D" id="1.10.472.80">
    <property type="entry name" value="Ypt/Rab-GAP domain of gyp1p, domain 3"/>
    <property type="match status" value="1"/>
</dbReference>
<evidence type="ECO:0000313" key="3">
    <source>
        <dbReference type="Proteomes" id="UP000077521"/>
    </source>
</evidence>
<dbReference type="InterPro" id="IPR035969">
    <property type="entry name" value="Rab-GAP_TBC_sf"/>
</dbReference>
<feature type="compositionally biased region" description="Low complexity" evidence="1">
    <location>
        <begin position="576"/>
        <end position="592"/>
    </location>
</feature>
<keyword evidence="3" id="KW-1185">Reference proteome</keyword>
<feature type="compositionally biased region" description="Polar residues" evidence="1">
    <location>
        <begin position="85"/>
        <end position="119"/>
    </location>
</feature>
<protein>
    <submittedName>
        <fullName evidence="2">Uncharacterized protein</fullName>
    </submittedName>
</protein>
<dbReference type="Pfam" id="PF00566">
    <property type="entry name" value="RabGAP-TBC"/>
    <property type="match status" value="1"/>
</dbReference>
<comment type="caution">
    <text evidence="2">The sequence shown here is derived from an EMBL/GenBank/DDBJ whole genome shotgun (WGS) entry which is preliminary data.</text>
</comment>
<feature type="compositionally biased region" description="Polar residues" evidence="1">
    <location>
        <begin position="222"/>
        <end position="231"/>
    </location>
</feature>
<dbReference type="SMART" id="SM00164">
    <property type="entry name" value="TBC"/>
    <property type="match status" value="1"/>
</dbReference>
<dbReference type="EMBL" id="LWDF02000125">
    <property type="protein sequence ID" value="KAE8257110.1"/>
    <property type="molecule type" value="Genomic_DNA"/>
</dbReference>
<reference evidence="2" key="2">
    <citation type="journal article" date="2019" name="IMA Fungus">
        <title>Genome sequencing and comparison of five Tilletia species to identify candidate genes for the detection of regulated species infecting wheat.</title>
        <authorList>
            <person name="Nguyen H.D.T."/>
            <person name="Sultana T."/>
            <person name="Kesanakurti P."/>
            <person name="Hambleton S."/>
        </authorList>
    </citation>
    <scope>NUCLEOTIDE SEQUENCE</scope>
    <source>
        <strain evidence="2">DAOMC 236416</strain>
    </source>
</reference>
<sequence length="826" mass="88629">MQDLDIQRLRAAVLEPQGLGSPEDRRAIWYALLGVHAPPAQNAYKSGGSPSLTDTQGGATSASPVHASDENQPPVQARSGLPTIQFGTFTGSDASSYDSDSNGGQDSTLGSGSVTTESQHALPATLEQLKPPAPVASAGGDEWQTVSKRKRAGSRANSQLGHIEDPSTSSSPPSALADRDESLSKSVLPDTSRSGASSPAPPKVTAGPTRSVNRFDALSDSAAKSTASSPEPTRKRSQILNRKRAGSRADSLSASTSALEQPDDRSHSSPVEVHASSEVERAEPAAEERALPETRSSVDRIAEMLRGSEGLSPKDAHQVELDVNRSFLNFRKGSLKNPAILAARRRQLSTLCTGVLQRRKALSYYQGYHDVLTVLLLTLLPDTNEPDSVAAIPSIPPELHLAAERLSLHWLRDAMTQNLDAAMGHLRLLRVLLQKVDPELAGTVERAFPLPYFALPWLITLLTHSLPDLAQAQRVLDFVLIYGPMGTLYLCVTIIQMNKEKAQTAEVGTSDEDDFEAEIRIHQALAALPSFRLDDEAVDPNGEDEEEDPRGNDQFADAVNDDSLYDDPDVFGPADSSRTTASKSSSSNGGAKRQARSSKGSSDAIPISRLLRQTADLMERHGLRPVSGERPEQSFDSIMGPGSVLRTWSDTVEQQRLAELRSATLPSDRGSPIPRQSDAKWDQVDERAEYILRVDSNDIQPDGPEPADNLVIVHPELPAEPEPLDIIDESNGPLTDEVYAEKPRRPRMRTPTSVRASHKGEQASLAAQTTTVTIAALGVAGVLLGMYAASNSGSSVGGFVAAGAGDRAEQARDALALLARWLSLMH</sequence>
<feature type="region of interest" description="Disordered" evidence="1">
    <location>
        <begin position="532"/>
        <end position="607"/>
    </location>
</feature>
<dbReference type="AlphaFoldDB" id="A0A177TWF5"/>
<dbReference type="GO" id="GO:0005096">
    <property type="term" value="F:GTPase activator activity"/>
    <property type="evidence" value="ECO:0007669"/>
    <property type="project" value="InterPro"/>
</dbReference>
<dbReference type="Gene3D" id="1.10.8.1310">
    <property type="match status" value="1"/>
</dbReference>
<dbReference type="GO" id="GO:0006888">
    <property type="term" value="P:endoplasmic reticulum to Golgi vesicle-mediated transport"/>
    <property type="evidence" value="ECO:0007669"/>
    <property type="project" value="TreeGrafter"/>
</dbReference>
<accession>A0A177TWF5</accession>
<feature type="region of interest" description="Disordered" evidence="1">
    <location>
        <begin position="39"/>
        <end position="298"/>
    </location>
</feature>
<dbReference type="InterPro" id="IPR045913">
    <property type="entry name" value="TBC20/Gyp8-like"/>
</dbReference>
<dbReference type="InterPro" id="IPR000195">
    <property type="entry name" value="Rab-GAP-TBC_dom"/>
</dbReference>
<evidence type="ECO:0000256" key="1">
    <source>
        <dbReference type="SAM" id="MobiDB-lite"/>
    </source>
</evidence>
<dbReference type="GO" id="GO:0005789">
    <property type="term" value="C:endoplasmic reticulum membrane"/>
    <property type="evidence" value="ECO:0007669"/>
    <property type="project" value="TreeGrafter"/>
</dbReference>
<feature type="compositionally biased region" description="Acidic residues" evidence="1">
    <location>
        <begin position="559"/>
        <end position="569"/>
    </location>
</feature>